<evidence type="ECO:0000256" key="1">
    <source>
        <dbReference type="ARBA" id="ARBA00004651"/>
    </source>
</evidence>
<evidence type="ECO:0000256" key="6">
    <source>
        <dbReference type="ARBA" id="ARBA00038076"/>
    </source>
</evidence>
<dbReference type="Pfam" id="PF12704">
    <property type="entry name" value="MacB_PCD"/>
    <property type="match status" value="1"/>
</dbReference>
<evidence type="ECO:0000256" key="5">
    <source>
        <dbReference type="ARBA" id="ARBA00023136"/>
    </source>
</evidence>
<comment type="subcellular location">
    <subcellularLocation>
        <location evidence="1">Cell membrane</location>
        <topology evidence="1">Multi-pass membrane protein</topology>
    </subcellularLocation>
</comment>
<evidence type="ECO:0000259" key="8">
    <source>
        <dbReference type="Pfam" id="PF02687"/>
    </source>
</evidence>
<protein>
    <submittedName>
        <fullName evidence="10">Putative ABC transport system permease protein</fullName>
    </submittedName>
</protein>
<evidence type="ECO:0000256" key="3">
    <source>
        <dbReference type="ARBA" id="ARBA00022692"/>
    </source>
</evidence>
<evidence type="ECO:0000313" key="11">
    <source>
        <dbReference type="Proteomes" id="UP000184386"/>
    </source>
</evidence>
<dbReference type="EMBL" id="FRAC01000006">
    <property type="protein sequence ID" value="SHJ55583.1"/>
    <property type="molecule type" value="Genomic_DNA"/>
</dbReference>
<feature type="domain" description="MacB-like periplasmic core" evidence="9">
    <location>
        <begin position="21"/>
        <end position="214"/>
    </location>
</feature>
<dbReference type="AlphaFoldDB" id="A0A1M6K9I8"/>
<gene>
    <name evidence="10" type="ORF">SAMN02745136_00370</name>
</gene>
<feature type="transmembrane region" description="Helical" evidence="7">
    <location>
        <begin position="311"/>
        <end position="336"/>
    </location>
</feature>
<evidence type="ECO:0000256" key="4">
    <source>
        <dbReference type="ARBA" id="ARBA00022989"/>
    </source>
</evidence>
<feature type="domain" description="ABC3 transporter permease C-terminal" evidence="8">
    <location>
        <begin position="270"/>
        <end position="382"/>
    </location>
</feature>
<name>A0A1M6K9I8_9FIRM</name>
<proteinExistence type="inferred from homology"/>
<feature type="transmembrane region" description="Helical" evidence="7">
    <location>
        <begin position="348"/>
        <end position="371"/>
    </location>
</feature>
<evidence type="ECO:0000259" key="9">
    <source>
        <dbReference type="Pfam" id="PF12704"/>
    </source>
</evidence>
<reference evidence="10 11" key="1">
    <citation type="submission" date="2016-11" db="EMBL/GenBank/DDBJ databases">
        <authorList>
            <person name="Jaros S."/>
            <person name="Januszkiewicz K."/>
            <person name="Wedrychowicz H."/>
        </authorList>
    </citation>
    <scope>NUCLEOTIDE SEQUENCE [LARGE SCALE GENOMIC DNA]</scope>
    <source>
        <strain evidence="10 11">DSM 15929</strain>
    </source>
</reference>
<feature type="transmembrane region" description="Helical" evidence="7">
    <location>
        <begin position="266"/>
        <end position="291"/>
    </location>
</feature>
<keyword evidence="5 7" id="KW-0472">Membrane</keyword>
<comment type="similarity">
    <text evidence="6">Belongs to the ABC-4 integral membrane protein family.</text>
</comment>
<keyword evidence="2" id="KW-1003">Cell membrane</keyword>
<dbReference type="Proteomes" id="UP000184386">
    <property type="component" value="Unassembled WGS sequence"/>
</dbReference>
<dbReference type="Pfam" id="PF02687">
    <property type="entry name" value="FtsX"/>
    <property type="match status" value="1"/>
</dbReference>
<dbReference type="RefSeq" id="WP_330392474.1">
    <property type="nucleotide sequence ID" value="NZ_FRAC01000006.1"/>
</dbReference>
<dbReference type="GO" id="GO:0022857">
    <property type="term" value="F:transmembrane transporter activity"/>
    <property type="evidence" value="ECO:0007669"/>
    <property type="project" value="TreeGrafter"/>
</dbReference>
<evidence type="ECO:0000313" key="10">
    <source>
        <dbReference type="EMBL" id="SHJ55583.1"/>
    </source>
</evidence>
<dbReference type="STRING" id="1121322.SAMN02745136_00370"/>
<dbReference type="InterPro" id="IPR025857">
    <property type="entry name" value="MacB_PCD"/>
</dbReference>
<accession>A0A1M6K9I8</accession>
<evidence type="ECO:0000256" key="2">
    <source>
        <dbReference type="ARBA" id="ARBA00022475"/>
    </source>
</evidence>
<dbReference type="GO" id="GO:0005886">
    <property type="term" value="C:plasma membrane"/>
    <property type="evidence" value="ECO:0007669"/>
    <property type="project" value="UniProtKB-SubCell"/>
</dbReference>
<dbReference type="PANTHER" id="PTHR30572:SF4">
    <property type="entry name" value="ABC TRANSPORTER PERMEASE YTRF"/>
    <property type="match status" value="1"/>
</dbReference>
<organism evidence="10 11">
    <name type="scientific">Anaerocolumna jejuensis DSM 15929</name>
    <dbReference type="NCBI Taxonomy" id="1121322"/>
    <lineage>
        <taxon>Bacteria</taxon>
        <taxon>Bacillati</taxon>
        <taxon>Bacillota</taxon>
        <taxon>Clostridia</taxon>
        <taxon>Lachnospirales</taxon>
        <taxon>Lachnospiraceae</taxon>
        <taxon>Anaerocolumna</taxon>
    </lineage>
</organism>
<sequence length="389" mass="41958">MSILQTFKIAIKSIIGNKLRSFLTMLGMIIGVTSVITLIGLMNGVTNYVLSTFSDMGTNMLTVSVTNTDTRFVKVDDVYAFVDKYSNVFEGVTPSVTSRYTLKYGTNSMTTTVTGVGEDYADLNDFKLSSGRFIDYADIKSRYKGCVIGTYIVNELFDGSAKVGDTIRINGEIYKVIGIKEEKADSEENSADDCVYIPYSNAVRMGGTSISNYSFAAVSDDKVDICKTLLDNYLYNIMKDEDLYTISTMAELLEKVTEMTNMMGSILGGIAGISLLVAGIGIMNIMLVSVVERTREIGIRKSMGAKRKDILLQFVIEAATISILGGTVGIILGWAATTSIGNAFGLDAYPTINSIILAFGVSAGIGVGFGFMPANKAAKLNPIDALRSE</sequence>
<keyword evidence="4 7" id="KW-1133">Transmembrane helix</keyword>
<dbReference type="InterPro" id="IPR003838">
    <property type="entry name" value="ABC3_permease_C"/>
</dbReference>
<dbReference type="PANTHER" id="PTHR30572">
    <property type="entry name" value="MEMBRANE COMPONENT OF TRANSPORTER-RELATED"/>
    <property type="match status" value="1"/>
</dbReference>
<dbReference type="InterPro" id="IPR050250">
    <property type="entry name" value="Macrolide_Exporter_MacB"/>
</dbReference>
<feature type="transmembrane region" description="Helical" evidence="7">
    <location>
        <begin position="21"/>
        <end position="42"/>
    </location>
</feature>
<keyword evidence="3 7" id="KW-0812">Transmembrane</keyword>
<evidence type="ECO:0000256" key="7">
    <source>
        <dbReference type="SAM" id="Phobius"/>
    </source>
</evidence>
<keyword evidence="11" id="KW-1185">Reference proteome</keyword>